<protein>
    <submittedName>
        <fullName evidence="12">Uncharacterized protein</fullName>
    </submittedName>
</protein>
<keyword evidence="4" id="KW-0479">Metal-binding</keyword>
<dbReference type="EMBL" id="LAZR01010736">
    <property type="protein sequence ID" value="KKM65367.1"/>
    <property type="molecule type" value="Genomic_DNA"/>
</dbReference>
<accession>A0A0F9M877</accession>
<proteinExistence type="inferred from homology"/>
<dbReference type="GO" id="GO:0004520">
    <property type="term" value="F:DNA endonuclease activity"/>
    <property type="evidence" value="ECO:0007669"/>
    <property type="project" value="InterPro"/>
</dbReference>
<evidence type="ECO:0000256" key="10">
    <source>
        <dbReference type="ARBA" id="ARBA00023172"/>
    </source>
</evidence>
<keyword evidence="2" id="KW-0963">Cytoplasm</keyword>
<evidence type="ECO:0000256" key="3">
    <source>
        <dbReference type="ARBA" id="ARBA00022722"/>
    </source>
</evidence>
<evidence type="ECO:0000256" key="8">
    <source>
        <dbReference type="ARBA" id="ARBA00022842"/>
    </source>
</evidence>
<reference evidence="12" key="1">
    <citation type="journal article" date="2015" name="Nature">
        <title>Complex archaea that bridge the gap between prokaryotes and eukaryotes.</title>
        <authorList>
            <person name="Spang A."/>
            <person name="Saw J.H."/>
            <person name="Jorgensen S.L."/>
            <person name="Zaremba-Niedzwiedzka K."/>
            <person name="Martijn J."/>
            <person name="Lind A.E."/>
            <person name="van Eijk R."/>
            <person name="Schleper C."/>
            <person name="Guy L."/>
            <person name="Ettema T.J."/>
        </authorList>
    </citation>
    <scope>NUCLEOTIDE SEQUENCE</scope>
</reference>
<dbReference type="Gene3D" id="3.30.420.10">
    <property type="entry name" value="Ribonuclease H-like superfamily/Ribonuclease H"/>
    <property type="match status" value="1"/>
</dbReference>
<gene>
    <name evidence="12" type="ORF">LCGC14_1491990</name>
</gene>
<evidence type="ECO:0000256" key="2">
    <source>
        <dbReference type="ARBA" id="ARBA00022490"/>
    </source>
</evidence>
<evidence type="ECO:0000256" key="4">
    <source>
        <dbReference type="ARBA" id="ARBA00022723"/>
    </source>
</evidence>
<dbReference type="PRINTS" id="PR00696">
    <property type="entry name" value="RSOLVASERUVC"/>
</dbReference>
<evidence type="ECO:0000256" key="5">
    <source>
        <dbReference type="ARBA" id="ARBA00022759"/>
    </source>
</evidence>
<dbReference type="AlphaFoldDB" id="A0A0F9M877"/>
<dbReference type="InterPro" id="IPR002176">
    <property type="entry name" value="X-over_junc_endoDNase_RuvC"/>
</dbReference>
<sequence length="192" mass="20975">MASKESYETQDVKGNIMTTRILGIDPSLVKSGFGLLEVTDGQIESWQSWTFPTNTKATIEDRVTAIFLQVKQAIVNRDVHIVAMESGFVRGDHGQTSLKLGYVRAACMIAARSMEKSFFQYTPQQAKQAATSYGGASKDQVRDAMTMILKADTRLPSDEADALAVAFCHWNRMDETALISASLNAGRSEVGG</sequence>
<keyword evidence="5" id="KW-0255">Endonuclease</keyword>
<keyword evidence="10" id="KW-0233">DNA recombination</keyword>
<dbReference type="Pfam" id="PF02075">
    <property type="entry name" value="RuvC"/>
    <property type="match status" value="1"/>
</dbReference>
<dbReference type="SUPFAM" id="SSF53098">
    <property type="entry name" value="Ribonuclease H-like"/>
    <property type="match status" value="1"/>
</dbReference>
<evidence type="ECO:0000256" key="6">
    <source>
        <dbReference type="ARBA" id="ARBA00022763"/>
    </source>
</evidence>
<keyword evidence="9" id="KW-0238">DNA-binding</keyword>
<keyword evidence="6" id="KW-0227">DNA damage</keyword>
<dbReference type="GO" id="GO:0016787">
    <property type="term" value="F:hydrolase activity"/>
    <property type="evidence" value="ECO:0007669"/>
    <property type="project" value="UniProtKB-KW"/>
</dbReference>
<keyword evidence="8" id="KW-0460">Magnesium</keyword>
<evidence type="ECO:0000256" key="9">
    <source>
        <dbReference type="ARBA" id="ARBA00023125"/>
    </source>
</evidence>
<name>A0A0F9M877_9ZZZZ</name>
<dbReference type="PANTHER" id="PTHR30194:SF3">
    <property type="entry name" value="CROSSOVER JUNCTION ENDODEOXYRIBONUCLEASE RUVC"/>
    <property type="match status" value="1"/>
</dbReference>
<dbReference type="GO" id="GO:0006310">
    <property type="term" value="P:DNA recombination"/>
    <property type="evidence" value="ECO:0007669"/>
    <property type="project" value="UniProtKB-KW"/>
</dbReference>
<evidence type="ECO:0000256" key="1">
    <source>
        <dbReference type="ARBA" id="ARBA00009518"/>
    </source>
</evidence>
<dbReference type="GO" id="GO:0006281">
    <property type="term" value="P:DNA repair"/>
    <property type="evidence" value="ECO:0007669"/>
    <property type="project" value="UniProtKB-KW"/>
</dbReference>
<keyword evidence="3" id="KW-0540">Nuclease</keyword>
<comment type="similarity">
    <text evidence="1">Belongs to the RuvC family.</text>
</comment>
<dbReference type="InterPro" id="IPR012337">
    <property type="entry name" value="RNaseH-like_sf"/>
</dbReference>
<dbReference type="PANTHER" id="PTHR30194">
    <property type="entry name" value="CROSSOVER JUNCTION ENDODEOXYRIBONUCLEASE RUVC"/>
    <property type="match status" value="1"/>
</dbReference>
<dbReference type="GO" id="GO:0003677">
    <property type="term" value="F:DNA binding"/>
    <property type="evidence" value="ECO:0007669"/>
    <property type="project" value="UniProtKB-KW"/>
</dbReference>
<comment type="caution">
    <text evidence="12">The sequence shown here is derived from an EMBL/GenBank/DDBJ whole genome shotgun (WGS) entry which is preliminary data.</text>
</comment>
<evidence type="ECO:0000256" key="11">
    <source>
        <dbReference type="ARBA" id="ARBA00023204"/>
    </source>
</evidence>
<dbReference type="InterPro" id="IPR036397">
    <property type="entry name" value="RNaseH_sf"/>
</dbReference>
<organism evidence="12">
    <name type="scientific">marine sediment metagenome</name>
    <dbReference type="NCBI Taxonomy" id="412755"/>
    <lineage>
        <taxon>unclassified sequences</taxon>
        <taxon>metagenomes</taxon>
        <taxon>ecological metagenomes</taxon>
    </lineage>
</organism>
<dbReference type="CDD" id="cd16962">
    <property type="entry name" value="RuvC"/>
    <property type="match status" value="1"/>
</dbReference>
<keyword evidence="11" id="KW-0234">DNA repair</keyword>
<evidence type="ECO:0000313" key="12">
    <source>
        <dbReference type="EMBL" id="KKM65367.1"/>
    </source>
</evidence>
<dbReference type="GO" id="GO:0046872">
    <property type="term" value="F:metal ion binding"/>
    <property type="evidence" value="ECO:0007669"/>
    <property type="project" value="UniProtKB-KW"/>
</dbReference>
<keyword evidence="7" id="KW-0378">Hydrolase</keyword>
<evidence type="ECO:0000256" key="7">
    <source>
        <dbReference type="ARBA" id="ARBA00022801"/>
    </source>
</evidence>